<reference evidence="1 2" key="1">
    <citation type="submission" date="2018-06" db="EMBL/GenBank/DDBJ databases">
        <title>Marinomonas sp. YLB-05 draft genome sequence.</title>
        <authorList>
            <person name="Yu L."/>
            <person name="Tang X."/>
        </authorList>
    </citation>
    <scope>NUCLEOTIDE SEQUENCE [LARGE SCALE GENOMIC DNA]</scope>
    <source>
        <strain evidence="1 2">YLB-05</strain>
    </source>
</reference>
<organism evidence="1 2">
    <name type="scientific">Marinomonas piezotolerans</name>
    <dbReference type="NCBI Taxonomy" id="2213058"/>
    <lineage>
        <taxon>Bacteria</taxon>
        <taxon>Pseudomonadati</taxon>
        <taxon>Pseudomonadota</taxon>
        <taxon>Gammaproteobacteria</taxon>
        <taxon>Oceanospirillales</taxon>
        <taxon>Oceanospirillaceae</taxon>
        <taxon>Marinomonas</taxon>
    </lineage>
</organism>
<dbReference type="OrthoDB" id="6107053at2"/>
<name>A0A370U844_9GAMM</name>
<protein>
    <submittedName>
        <fullName evidence="1">Uncharacterized protein</fullName>
    </submittedName>
</protein>
<dbReference type="EMBL" id="QKRA01000005">
    <property type="protein sequence ID" value="RDL43923.1"/>
    <property type="molecule type" value="Genomic_DNA"/>
</dbReference>
<dbReference type="RefSeq" id="WP_115468408.1">
    <property type="nucleotide sequence ID" value="NZ_QKRA01000005.1"/>
</dbReference>
<keyword evidence="2" id="KW-1185">Reference proteome</keyword>
<evidence type="ECO:0000313" key="1">
    <source>
        <dbReference type="EMBL" id="RDL43923.1"/>
    </source>
</evidence>
<dbReference type="Proteomes" id="UP000254326">
    <property type="component" value="Unassembled WGS sequence"/>
</dbReference>
<gene>
    <name evidence="1" type="ORF">DN730_12125</name>
</gene>
<evidence type="ECO:0000313" key="2">
    <source>
        <dbReference type="Proteomes" id="UP000254326"/>
    </source>
</evidence>
<accession>A0A370U844</accession>
<sequence>MKQSKMMSDDRHLLIQHEQLNSIRDREEVYLSLVQLRQSTVMDTSPCESFCSLSVVDWRSMLIDEKPFLYQLVYNDSKDIERWCVTEDQRWAHCWWLRNDRRSYATVYIE</sequence>
<proteinExistence type="predicted"/>
<dbReference type="AlphaFoldDB" id="A0A370U844"/>
<comment type="caution">
    <text evidence="1">The sequence shown here is derived from an EMBL/GenBank/DDBJ whole genome shotgun (WGS) entry which is preliminary data.</text>
</comment>